<dbReference type="PANTHER" id="PTHR30055:SF148">
    <property type="entry name" value="TETR-FAMILY TRANSCRIPTIONAL REGULATOR"/>
    <property type="match status" value="1"/>
</dbReference>
<gene>
    <name evidence="6" type="ORF">Pflav_035990</name>
</gene>
<keyword evidence="3" id="KW-0804">Transcription</keyword>
<dbReference type="InterPro" id="IPR011075">
    <property type="entry name" value="TetR_C"/>
</dbReference>
<feature type="domain" description="HTH tetR-type" evidence="5">
    <location>
        <begin position="16"/>
        <end position="76"/>
    </location>
</feature>
<evidence type="ECO:0000313" key="6">
    <source>
        <dbReference type="EMBL" id="BCB77189.1"/>
    </source>
</evidence>
<reference evidence="6 7" key="1">
    <citation type="submission" date="2020-03" db="EMBL/GenBank/DDBJ databases">
        <title>Whole genome shotgun sequence of Phytohabitans flavus NBRC 107702.</title>
        <authorList>
            <person name="Komaki H."/>
            <person name="Tamura T."/>
        </authorList>
    </citation>
    <scope>NUCLEOTIDE SEQUENCE [LARGE SCALE GENOMIC DNA]</scope>
    <source>
        <strain evidence="6 7">NBRC 107702</strain>
    </source>
</reference>
<dbReference type="Gene3D" id="1.10.357.10">
    <property type="entry name" value="Tetracycline Repressor, domain 2"/>
    <property type="match status" value="1"/>
</dbReference>
<dbReference type="PROSITE" id="PS50977">
    <property type="entry name" value="HTH_TETR_2"/>
    <property type="match status" value="1"/>
</dbReference>
<dbReference type="Proteomes" id="UP000502508">
    <property type="component" value="Chromosome"/>
</dbReference>
<evidence type="ECO:0000256" key="3">
    <source>
        <dbReference type="ARBA" id="ARBA00023163"/>
    </source>
</evidence>
<keyword evidence="2 4" id="KW-0238">DNA-binding</keyword>
<organism evidence="6 7">
    <name type="scientific">Phytohabitans flavus</name>
    <dbReference type="NCBI Taxonomy" id="1076124"/>
    <lineage>
        <taxon>Bacteria</taxon>
        <taxon>Bacillati</taxon>
        <taxon>Actinomycetota</taxon>
        <taxon>Actinomycetes</taxon>
        <taxon>Micromonosporales</taxon>
        <taxon>Micromonosporaceae</taxon>
    </lineage>
</organism>
<dbReference type="PANTHER" id="PTHR30055">
    <property type="entry name" value="HTH-TYPE TRANSCRIPTIONAL REGULATOR RUTR"/>
    <property type="match status" value="1"/>
</dbReference>
<evidence type="ECO:0000313" key="7">
    <source>
        <dbReference type="Proteomes" id="UP000502508"/>
    </source>
</evidence>
<dbReference type="GO" id="GO:0000976">
    <property type="term" value="F:transcription cis-regulatory region binding"/>
    <property type="evidence" value="ECO:0007669"/>
    <property type="project" value="TreeGrafter"/>
</dbReference>
<dbReference type="PRINTS" id="PR00455">
    <property type="entry name" value="HTHTETR"/>
</dbReference>
<proteinExistence type="predicted"/>
<dbReference type="KEGG" id="pfla:Pflav_035990"/>
<name>A0A6F8XTR8_9ACTN</name>
<dbReference type="InterPro" id="IPR036271">
    <property type="entry name" value="Tet_transcr_reg_TetR-rel_C_sf"/>
</dbReference>
<dbReference type="RefSeq" id="WP_173037052.1">
    <property type="nucleotide sequence ID" value="NZ_AP022870.1"/>
</dbReference>
<dbReference type="InterPro" id="IPR050109">
    <property type="entry name" value="HTH-type_TetR-like_transc_reg"/>
</dbReference>
<dbReference type="Pfam" id="PF16859">
    <property type="entry name" value="TetR_C_11"/>
    <property type="match status" value="1"/>
</dbReference>
<protein>
    <recommendedName>
        <fullName evidence="5">HTH tetR-type domain-containing protein</fullName>
    </recommendedName>
</protein>
<sequence>MEDSGALRRRGRPRDPDMEARVYSIAVLVFAEKGWAGFTLDEVARRSGVGKASVYLRWRDKRELLLAAMRDRLEPFQGWTHTGDLREDLKAMARYVFQMYWGWSGLAIMRLWLDARTYPDLFADLRDFYLFGSVRTVEAMIASAVDRGELPVGTAPALVLGTMFGVATVQVSVAPPAPGEDVTARTEEYVDNLVDMVLSGLRGGHTPAS</sequence>
<dbReference type="InterPro" id="IPR009057">
    <property type="entry name" value="Homeodomain-like_sf"/>
</dbReference>
<evidence type="ECO:0000256" key="2">
    <source>
        <dbReference type="ARBA" id="ARBA00023125"/>
    </source>
</evidence>
<keyword evidence="7" id="KW-1185">Reference proteome</keyword>
<evidence type="ECO:0000256" key="4">
    <source>
        <dbReference type="PROSITE-ProRule" id="PRU00335"/>
    </source>
</evidence>
<dbReference type="SUPFAM" id="SSF46689">
    <property type="entry name" value="Homeodomain-like"/>
    <property type="match status" value="1"/>
</dbReference>
<dbReference type="Pfam" id="PF00440">
    <property type="entry name" value="TetR_N"/>
    <property type="match status" value="1"/>
</dbReference>
<evidence type="ECO:0000256" key="1">
    <source>
        <dbReference type="ARBA" id="ARBA00023015"/>
    </source>
</evidence>
<dbReference type="InterPro" id="IPR001647">
    <property type="entry name" value="HTH_TetR"/>
</dbReference>
<dbReference type="GO" id="GO:0003700">
    <property type="term" value="F:DNA-binding transcription factor activity"/>
    <property type="evidence" value="ECO:0007669"/>
    <property type="project" value="TreeGrafter"/>
</dbReference>
<keyword evidence="1" id="KW-0805">Transcription regulation</keyword>
<evidence type="ECO:0000259" key="5">
    <source>
        <dbReference type="PROSITE" id="PS50977"/>
    </source>
</evidence>
<dbReference type="EMBL" id="AP022870">
    <property type="protein sequence ID" value="BCB77189.1"/>
    <property type="molecule type" value="Genomic_DNA"/>
</dbReference>
<dbReference type="SUPFAM" id="SSF48498">
    <property type="entry name" value="Tetracyclin repressor-like, C-terminal domain"/>
    <property type="match status" value="1"/>
</dbReference>
<reference evidence="6 7" key="2">
    <citation type="submission" date="2020-03" db="EMBL/GenBank/DDBJ databases">
        <authorList>
            <person name="Ichikawa N."/>
            <person name="Kimura A."/>
            <person name="Kitahashi Y."/>
            <person name="Uohara A."/>
        </authorList>
    </citation>
    <scope>NUCLEOTIDE SEQUENCE [LARGE SCALE GENOMIC DNA]</scope>
    <source>
        <strain evidence="6 7">NBRC 107702</strain>
    </source>
</reference>
<dbReference type="Gene3D" id="1.10.10.60">
    <property type="entry name" value="Homeodomain-like"/>
    <property type="match status" value="1"/>
</dbReference>
<dbReference type="AlphaFoldDB" id="A0A6F8XTR8"/>
<accession>A0A6F8XTR8</accession>
<feature type="DNA-binding region" description="H-T-H motif" evidence="4">
    <location>
        <begin position="39"/>
        <end position="58"/>
    </location>
</feature>